<proteinExistence type="predicted"/>
<organism evidence="2 3">
    <name type="scientific">Streptomyces jeddahensis</name>
    <dbReference type="NCBI Taxonomy" id="1716141"/>
    <lineage>
        <taxon>Bacteria</taxon>
        <taxon>Bacillati</taxon>
        <taxon>Actinomycetota</taxon>
        <taxon>Actinomycetes</taxon>
        <taxon>Kitasatosporales</taxon>
        <taxon>Streptomycetaceae</taxon>
        <taxon>Streptomyces</taxon>
    </lineage>
</organism>
<reference evidence="2 3" key="1">
    <citation type="submission" date="2015-12" db="EMBL/GenBank/DDBJ databases">
        <title>Genome sequence of Streptomyces sp. G25.</title>
        <authorList>
            <person name="Poehlein A."/>
            <person name="Roettig A."/>
            <person name="Hiessl S."/>
            <person name="Hauschild P."/>
            <person name="Schauer J."/>
            <person name="Madkour M.H."/>
            <person name="Al-Ansari A.M."/>
            <person name="Almakishah N.H."/>
            <person name="Steinbuechel A."/>
            <person name="Daniel R."/>
        </authorList>
    </citation>
    <scope>NUCLEOTIDE SEQUENCE [LARGE SCALE GENOMIC DNA]</scope>
    <source>
        <strain evidence="3">G25(2015)</strain>
    </source>
</reference>
<dbReference type="PATRIC" id="fig|1716141.3.peg.5157"/>
<feature type="region of interest" description="Disordered" evidence="1">
    <location>
        <begin position="1"/>
        <end position="42"/>
    </location>
</feature>
<evidence type="ECO:0000256" key="1">
    <source>
        <dbReference type="SAM" id="MobiDB-lite"/>
    </source>
</evidence>
<evidence type="ECO:0000313" key="2">
    <source>
        <dbReference type="EMBL" id="OAH11745.1"/>
    </source>
</evidence>
<feature type="region of interest" description="Disordered" evidence="1">
    <location>
        <begin position="65"/>
        <end position="88"/>
    </location>
</feature>
<dbReference type="STRING" id="1716141.STSP_49140"/>
<keyword evidence="3" id="KW-1185">Reference proteome</keyword>
<name>A0A177HLH4_9ACTN</name>
<protein>
    <submittedName>
        <fullName evidence="2">Uncharacterized protein</fullName>
    </submittedName>
</protein>
<evidence type="ECO:0000313" key="3">
    <source>
        <dbReference type="Proteomes" id="UP000077381"/>
    </source>
</evidence>
<dbReference type="EMBL" id="LOHS01000102">
    <property type="protein sequence ID" value="OAH11745.1"/>
    <property type="molecule type" value="Genomic_DNA"/>
</dbReference>
<gene>
    <name evidence="2" type="ORF">STSP_49140</name>
</gene>
<dbReference type="AlphaFoldDB" id="A0A177HLH4"/>
<sequence length="88" mass="9381">MTRPHGIPTGARPGLGLVTKDKAPAPHTPGLQWCPHGEPRQVGRSAETITGSTCLIQDFGKVIKPSPGESTVTGTTTRRGAFHEEVRR</sequence>
<feature type="compositionally biased region" description="Polar residues" evidence="1">
    <location>
        <begin position="68"/>
        <end position="78"/>
    </location>
</feature>
<accession>A0A177HLH4</accession>
<dbReference type="Proteomes" id="UP000077381">
    <property type="component" value="Unassembled WGS sequence"/>
</dbReference>
<comment type="caution">
    <text evidence="2">The sequence shown here is derived from an EMBL/GenBank/DDBJ whole genome shotgun (WGS) entry which is preliminary data.</text>
</comment>